<evidence type="ECO:0000313" key="2">
    <source>
        <dbReference type="EMBL" id="BBP01063.1"/>
    </source>
</evidence>
<dbReference type="InterPro" id="IPR017830">
    <property type="entry name" value="SQase_HpnE"/>
</dbReference>
<dbReference type="AlphaFoldDB" id="A0A809S980"/>
<dbReference type="Proteomes" id="UP000463939">
    <property type="component" value="Chromosome"/>
</dbReference>
<dbReference type="GO" id="GO:0016491">
    <property type="term" value="F:oxidoreductase activity"/>
    <property type="evidence" value="ECO:0007669"/>
    <property type="project" value="InterPro"/>
</dbReference>
<gene>
    <name evidence="2" type="ORF">SFSGTM_17710</name>
</gene>
<dbReference type="InterPro" id="IPR002937">
    <property type="entry name" value="Amino_oxidase"/>
</dbReference>
<keyword evidence="3" id="KW-1185">Reference proteome</keyword>
<evidence type="ECO:0000313" key="3">
    <source>
        <dbReference type="Proteomes" id="UP000463939"/>
    </source>
</evidence>
<accession>A0A809S980</accession>
<feature type="domain" description="Amine oxidase" evidence="1">
    <location>
        <begin position="12"/>
        <end position="417"/>
    </location>
</feature>
<dbReference type="NCBIfam" id="TIGR03467">
    <property type="entry name" value="HpnE"/>
    <property type="match status" value="1"/>
</dbReference>
<reference evidence="3" key="1">
    <citation type="submission" date="2019-11" db="EMBL/GenBank/DDBJ databases">
        <title>Isolation and characterization of a novel species in the genus Sulfuriferula.</title>
        <authorList>
            <person name="Mochizuki J."/>
            <person name="Kojima H."/>
            <person name="Fukui M."/>
        </authorList>
    </citation>
    <scope>NUCLEOTIDE SEQUENCE [LARGE SCALE GENOMIC DNA]</scope>
    <source>
        <strain evidence="3">SGTM</strain>
    </source>
</reference>
<protein>
    <recommendedName>
        <fullName evidence="1">Amine oxidase domain-containing protein</fullName>
    </recommendedName>
</protein>
<dbReference type="Gene3D" id="3.90.660.10">
    <property type="match status" value="1"/>
</dbReference>
<name>A0A809S980_9PROT</name>
<dbReference type="PANTHER" id="PTHR42923">
    <property type="entry name" value="PROTOPORPHYRINOGEN OXIDASE"/>
    <property type="match status" value="1"/>
</dbReference>
<dbReference type="PANTHER" id="PTHR42923:SF47">
    <property type="entry name" value="BLR3003 PROTEIN"/>
    <property type="match status" value="1"/>
</dbReference>
<evidence type="ECO:0000259" key="1">
    <source>
        <dbReference type="Pfam" id="PF01593"/>
    </source>
</evidence>
<dbReference type="InterPro" id="IPR050464">
    <property type="entry name" value="Zeta_carotene_desat/Oxidored"/>
</dbReference>
<proteinExistence type="predicted"/>
<dbReference type="SUPFAM" id="SSF51905">
    <property type="entry name" value="FAD/NAD(P)-binding domain"/>
    <property type="match status" value="1"/>
</dbReference>
<organism evidence="2 3">
    <name type="scientific">Sulfuriferula nivalis</name>
    <dbReference type="NCBI Taxonomy" id="2675298"/>
    <lineage>
        <taxon>Bacteria</taxon>
        <taxon>Pseudomonadati</taxon>
        <taxon>Pseudomonadota</taxon>
        <taxon>Betaproteobacteria</taxon>
        <taxon>Nitrosomonadales</taxon>
        <taxon>Sulfuricellaceae</taxon>
        <taxon>Sulfuriferula</taxon>
    </lineage>
</organism>
<dbReference type="Gene3D" id="3.50.50.60">
    <property type="entry name" value="FAD/NAD(P)-binding domain"/>
    <property type="match status" value="2"/>
</dbReference>
<dbReference type="Pfam" id="PF01593">
    <property type="entry name" value="Amino_oxidase"/>
    <property type="match status" value="1"/>
</dbReference>
<dbReference type="InterPro" id="IPR036188">
    <property type="entry name" value="FAD/NAD-bd_sf"/>
</dbReference>
<dbReference type="EMBL" id="AP021881">
    <property type="protein sequence ID" value="BBP01063.1"/>
    <property type="molecule type" value="Genomic_DNA"/>
</dbReference>
<sequence>MPHVAIIGGGYAGIAAAVTLARNNIPVTIYEAGQILGGRARAVQLDELSTPVDNGQHLLLGAYQTTLELASLVHQGNLPCLRLPLTLHTANGIQLQAPALPSPLNTLIALLRAGGLSRNERIAAIVFMLRQRLAGFHLKQDTSVAELLAQQPSTLIKGFWEPLCLAALNTPITTASAQIFLNVLRDSLARNQHDSDLIIPNVDLSEFFPQAAGNYVTQHGGNVITSHRVKNILRNHDGWSVDGEAYSHVICATAAHQVNTLIANLSHIAPIPKYDYEPIITVYLQYANDVSLPRAMTGLVNTTTQWILDRGITHQQHGLFAVVISASGAHENMQHEELAQVVAAELHQYLQMPIRPLWHKVIAEKRATFACVADIQRPSQRTNDPYFFLAGDYTASDYPATLEAATQSGVKCAHLIIENLANEKLHSS</sequence>
<dbReference type="KEGG" id="sniv:SFSGTM_17710"/>